<keyword evidence="2" id="KW-1185">Reference proteome</keyword>
<reference evidence="1" key="1">
    <citation type="submission" date="2020-08" db="EMBL/GenBank/DDBJ databases">
        <title>Plant Genome Project.</title>
        <authorList>
            <person name="Zhang R.-G."/>
        </authorList>
    </citation>
    <scope>NUCLEOTIDE SEQUENCE</scope>
    <source>
        <strain evidence="1">WSP0</strain>
        <tissue evidence="1">Leaf</tissue>
    </source>
</reference>
<sequence>MTWKIKGIWKLEKGDNSVINGGNQQIELENVSNQKCALVDQEKAAGVINRSEANEQHSHFPKSISPMIINAIDDVCDDESSNSVHGLEYHNSVNCNSKALDKEVQDCDRLEPENERVTAE</sequence>
<dbReference type="Proteomes" id="UP000823749">
    <property type="component" value="Chromosome 8"/>
</dbReference>
<comment type="caution">
    <text evidence="1">The sequence shown here is derived from an EMBL/GenBank/DDBJ whole genome shotgun (WGS) entry which is preliminary data.</text>
</comment>
<proteinExistence type="predicted"/>
<gene>
    <name evidence="1" type="ORF">RHGRI_024184</name>
</gene>
<organism evidence="1 2">
    <name type="scientific">Rhododendron griersonianum</name>
    <dbReference type="NCBI Taxonomy" id="479676"/>
    <lineage>
        <taxon>Eukaryota</taxon>
        <taxon>Viridiplantae</taxon>
        <taxon>Streptophyta</taxon>
        <taxon>Embryophyta</taxon>
        <taxon>Tracheophyta</taxon>
        <taxon>Spermatophyta</taxon>
        <taxon>Magnoliopsida</taxon>
        <taxon>eudicotyledons</taxon>
        <taxon>Gunneridae</taxon>
        <taxon>Pentapetalae</taxon>
        <taxon>asterids</taxon>
        <taxon>Ericales</taxon>
        <taxon>Ericaceae</taxon>
        <taxon>Ericoideae</taxon>
        <taxon>Rhodoreae</taxon>
        <taxon>Rhododendron</taxon>
    </lineage>
</organism>
<name>A0AAV6JA46_9ERIC</name>
<evidence type="ECO:0000313" key="2">
    <source>
        <dbReference type="Proteomes" id="UP000823749"/>
    </source>
</evidence>
<accession>A0AAV6JA46</accession>
<protein>
    <submittedName>
        <fullName evidence="1">Uncharacterized protein</fullName>
    </submittedName>
</protein>
<dbReference type="AlphaFoldDB" id="A0AAV6JA46"/>
<evidence type="ECO:0000313" key="1">
    <source>
        <dbReference type="EMBL" id="KAG5536672.1"/>
    </source>
</evidence>
<dbReference type="EMBL" id="JACTNZ010000008">
    <property type="protein sequence ID" value="KAG5536672.1"/>
    <property type="molecule type" value="Genomic_DNA"/>
</dbReference>